<reference evidence="2 3" key="1">
    <citation type="submission" date="2012-10" db="EMBL/GenBank/DDBJ databases">
        <authorList>
            <person name="Zafar N."/>
            <person name="Inman J."/>
            <person name="Hall N."/>
            <person name="Lorenzi H."/>
            <person name="Caler E."/>
        </authorList>
    </citation>
    <scope>NUCLEOTIDE SEQUENCE [LARGE SCALE GENOMIC DNA]</scope>
    <source>
        <strain evidence="2 3">IP1</strain>
    </source>
</reference>
<dbReference type="GeneID" id="14894332"/>
<proteinExistence type="predicted"/>
<gene>
    <name evidence="2" type="ORF">EIN_260650</name>
</gene>
<dbReference type="RefSeq" id="XP_004262115.1">
    <property type="nucleotide sequence ID" value="XM_004262067.1"/>
</dbReference>
<dbReference type="Proteomes" id="UP000014680">
    <property type="component" value="Unassembled WGS sequence"/>
</dbReference>
<keyword evidence="3" id="KW-1185">Reference proteome</keyword>
<evidence type="ECO:0000313" key="3">
    <source>
        <dbReference type="Proteomes" id="UP000014680"/>
    </source>
</evidence>
<feature type="region of interest" description="Disordered" evidence="1">
    <location>
        <begin position="248"/>
        <end position="270"/>
    </location>
</feature>
<protein>
    <submittedName>
        <fullName evidence="2">Uncharacterized protein</fullName>
    </submittedName>
</protein>
<name>L7FQV0_ENTIV</name>
<dbReference type="VEuPathDB" id="AmoebaDB:EIN_260650"/>
<organism evidence="2 3">
    <name type="scientific">Entamoeba invadens IP1</name>
    <dbReference type="NCBI Taxonomy" id="370355"/>
    <lineage>
        <taxon>Eukaryota</taxon>
        <taxon>Amoebozoa</taxon>
        <taxon>Evosea</taxon>
        <taxon>Archamoebae</taxon>
        <taxon>Mastigamoebida</taxon>
        <taxon>Entamoebidae</taxon>
        <taxon>Entamoeba</taxon>
    </lineage>
</organism>
<evidence type="ECO:0000313" key="2">
    <source>
        <dbReference type="EMBL" id="ELP95344.1"/>
    </source>
</evidence>
<dbReference type="KEGG" id="eiv:EIN_260650"/>
<sequence length="270" mass="29433">MGILCMQSGAVTADAFQSASGSNTNVLIPNTSTGIQSFNFILEWEFNVSFKGSHAQEDPLPMTAPHLLMLPTANVLSQTSAEIVKPIVQPVVQPQMPPDVSSLYVESFTYISPDRAHHTVPLGNCMAKSYSAGSFVSVTFSAFYTLAVVFSPEGVIVFNYTGTADHVFNTERTNVSSNWYLIHTNDPCAIFDIPALQTYPDGRINKNFSLTYDYSKFGSTTDSQVRMSVVNLKLSNVYVKNCTVQKGDKLDTTPPSNPPPIPDTIITVTP</sequence>
<dbReference type="AlphaFoldDB" id="L7FQV0"/>
<accession>L7FQV0</accession>
<dbReference type="EMBL" id="KB206136">
    <property type="protein sequence ID" value="ELP95344.1"/>
    <property type="molecule type" value="Genomic_DNA"/>
</dbReference>
<evidence type="ECO:0000256" key="1">
    <source>
        <dbReference type="SAM" id="MobiDB-lite"/>
    </source>
</evidence>